<dbReference type="KEGG" id="sbf:JCM31447_01690"/>
<dbReference type="InterPro" id="IPR000873">
    <property type="entry name" value="AMP-dep_synth/lig_dom"/>
</dbReference>
<dbReference type="InterPro" id="IPR042099">
    <property type="entry name" value="ANL_N_sf"/>
</dbReference>
<organism evidence="4 5">
    <name type="scientific">Fluviispira sanaruensis</name>
    <dbReference type="NCBI Taxonomy" id="2493639"/>
    <lineage>
        <taxon>Bacteria</taxon>
        <taxon>Pseudomonadati</taxon>
        <taxon>Bdellovibrionota</taxon>
        <taxon>Oligoflexia</taxon>
        <taxon>Silvanigrellales</taxon>
        <taxon>Silvanigrellaceae</taxon>
        <taxon>Fluviispira</taxon>
    </lineage>
</organism>
<accession>A0A4P2VSH1</accession>
<dbReference type="InterPro" id="IPR001031">
    <property type="entry name" value="Thioesterase"/>
</dbReference>
<dbReference type="GO" id="GO:0031177">
    <property type="term" value="F:phosphopantetheine binding"/>
    <property type="evidence" value="ECO:0007669"/>
    <property type="project" value="TreeGrafter"/>
</dbReference>
<evidence type="ECO:0000256" key="2">
    <source>
        <dbReference type="ARBA" id="ARBA00022553"/>
    </source>
</evidence>
<evidence type="ECO:0000256" key="1">
    <source>
        <dbReference type="ARBA" id="ARBA00022450"/>
    </source>
</evidence>
<dbReference type="InterPro" id="IPR020845">
    <property type="entry name" value="AMP-binding_CS"/>
</dbReference>
<dbReference type="InterPro" id="IPR029058">
    <property type="entry name" value="AB_hydrolase_fold"/>
</dbReference>
<evidence type="ECO:0000313" key="5">
    <source>
        <dbReference type="Proteomes" id="UP000291236"/>
    </source>
</evidence>
<dbReference type="GO" id="GO:0044550">
    <property type="term" value="P:secondary metabolite biosynthetic process"/>
    <property type="evidence" value="ECO:0007669"/>
    <property type="project" value="TreeGrafter"/>
</dbReference>
<gene>
    <name evidence="4" type="ORF">JCM31447_01690</name>
</gene>
<protein>
    <recommendedName>
        <fullName evidence="3">Carrier domain-containing protein</fullName>
    </recommendedName>
</protein>
<dbReference type="SUPFAM" id="SSF53474">
    <property type="entry name" value="alpha/beta-Hydrolases"/>
    <property type="match status" value="1"/>
</dbReference>
<dbReference type="GO" id="GO:0043041">
    <property type="term" value="P:amino acid activation for nonribosomal peptide biosynthetic process"/>
    <property type="evidence" value="ECO:0007669"/>
    <property type="project" value="TreeGrafter"/>
</dbReference>
<dbReference type="RefSeq" id="WP_130605600.1">
    <property type="nucleotide sequence ID" value="NZ_AP019368.1"/>
</dbReference>
<dbReference type="Gene3D" id="3.40.50.12780">
    <property type="entry name" value="N-terminal domain of ligase-like"/>
    <property type="match status" value="1"/>
</dbReference>
<keyword evidence="1" id="KW-0596">Phosphopantetheine</keyword>
<dbReference type="SUPFAM" id="SSF47336">
    <property type="entry name" value="ACP-like"/>
    <property type="match status" value="1"/>
</dbReference>
<dbReference type="OrthoDB" id="9803968at2"/>
<dbReference type="InterPro" id="IPR009081">
    <property type="entry name" value="PP-bd_ACP"/>
</dbReference>
<dbReference type="PROSITE" id="PS00012">
    <property type="entry name" value="PHOSPHOPANTETHEINE"/>
    <property type="match status" value="1"/>
</dbReference>
<dbReference type="PANTHER" id="PTHR45527">
    <property type="entry name" value="NONRIBOSOMAL PEPTIDE SYNTHETASE"/>
    <property type="match status" value="1"/>
</dbReference>
<dbReference type="InterPro" id="IPR045851">
    <property type="entry name" value="AMP-bd_C_sf"/>
</dbReference>
<dbReference type="Pfam" id="PF00975">
    <property type="entry name" value="Thioesterase"/>
    <property type="match status" value="1"/>
</dbReference>
<keyword evidence="2" id="KW-0597">Phosphoprotein</keyword>
<dbReference type="AlphaFoldDB" id="A0A4P2VSH1"/>
<dbReference type="Proteomes" id="UP000291236">
    <property type="component" value="Chromosome"/>
</dbReference>
<dbReference type="InterPro" id="IPR036736">
    <property type="entry name" value="ACP-like_sf"/>
</dbReference>
<dbReference type="Pfam" id="PF00501">
    <property type="entry name" value="AMP-binding"/>
    <property type="match status" value="1"/>
</dbReference>
<dbReference type="PANTHER" id="PTHR45527:SF1">
    <property type="entry name" value="FATTY ACID SYNTHASE"/>
    <property type="match status" value="1"/>
</dbReference>
<dbReference type="EMBL" id="AP019368">
    <property type="protein sequence ID" value="BBH51752.1"/>
    <property type="molecule type" value="Genomic_DNA"/>
</dbReference>
<dbReference type="GO" id="GO:0005737">
    <property type="term" value="C:cytoplasm"/>
    <property type="evidence" value="ECO:0007669"/>
    <property type="project" value="TreeGrafter"/>
</dbReference>
<dbReference type="InterPro" id="IPR006162">
    <property type="entry name" value="Ppantetheine_attach_site"/>
</dbReference>
<name>A0A4P2VSH1_FLUSA</name>
<dbReference type="Pfam" id="PF00550">
    <property type="entry name" value="PP-binding"/>
    <property type="match status" value="1"/>
</dbReference>
<dbReference type="Gene3D" id="3.40.50.1820">
    <property type="entry name" value="alpha/beta hydrolase"/>
    <property type="match status" value="1"/>
</dbReference>
<dbReference type="SUPFAM" id="SSF56801">
    <property type="entry name" value="Acetyl-CoA synthetase-like"/>
    <property type="match status" value="1"/>
</dbReference>
<dbReference type="PROSITE" id="PS50075">
    <property type="entry name" value="CARRIER"/>
    <property type="match status" value="1"/>
</dbReference>
<dbReference type="PROSITE" id="PS00455">
    <property type="entry name" value="AMP_BINDING"/>
    <property type="match status" value="1"/>
</dbReference>
<dbReference type="Gene3D" id="1.10.1200.10">
    <property type="entry name" value="ACP-like"/>
    <property type="match status" value="1"/>
</dbReference>
<sequence>MTLSSVNSVWKNKDFNSNATILEILNKVSKKNSSDSLIEFNDLFLEANIFWKIVKQKSLSLQNIFKKKLKREIFPGECIGLASGISLETLSDLLAILYAGGAFVPYDLQCPKERIDYMLNNACVKVMLNQGRAYFAENSSESHLLFEVNEKSYYKSETNLENMSLKVNCDQLAYIMYTSGTSGRPKGVKISHRALWHYCAWFRSLDIIKECDRFDFSTNLTFDASITTTLVALTYGKPISVCSEDTKGSPRAFLQYLIQKQISFCKCTPSYFKLLVNESQFSLIKIPQIVNWLFTGEEMSALDSATWLELHPHHVFYNSYGPTEATVTCSKFRIDRYNIDQYKNKIPIEKNSRACEFYIIDSNMNPVPHGVKGELCIEGAILADGYLMNSEETNKNFIVGKNNIHCYLTGDEVISEPDGTIYYFGRIDSQVKIRGIRVELEEIRKVICSLDNILDTRVIVHVRQNIQQIFAFLVVNQSVKIESVFYNKVKLELLNKIPDSFIPNHFVILDKIPLTLSGKTDFQELHLFADNYSIQVNEKNATNPLEMSLLEIWREFLPQNKMGIDTSFFDIGGHSLLAMTVTDRINSYLNSYLPPNILFQKPTIRELGLAICNSQAHYNLHHLCHNENAPKLFLIHPASGMAHLYQELTTSLNELDFYALSNDRFADTENPYLSIEEMAASYINIIRKHCPNGPFILGGFCMGGVVAFEMLKQLKSLDIENCSLILIDSFKLKSLGTSQERDFYKKTQLWIRGLSENTELGQKIIREIEHNQNLVVNYVQNDFTNPCLFIECKNLHSEVMHKSSSQELKNNNYGWFLPPDKSFLVTKKVIDTFHHTLFSDKISIEKMGKYILHFCFSFLKN</sequence>
<reference evidence="4 5" key="1">
    <citation type="submission" date="2018-12" db="EMBL/GenBank/DDBJ databases">
        <title>Rubrispira sanarue gen. nov., sp., nov., a member of the order Silvanigrellales, isolated from a brackish lake in Hamamatsu Japan.</title>
        <authorList>
            <person name="Maejima Y."/>
            <person name="Iino T."/>
            <person name="Muraguchi Y."/>
            <person name="Fukuda K."/>
            <person name="Nojiri H."/>
            <person name="Ohkuma M."/>
            <person name="Moriuchi R."/>
            <person name="Dohra H."/>
            <person name="Kimbara K."/>
            <person name="Shintani M."/>
        </authorList>
    </citation>
    <scope>NUCLEOTIDE SEQUENCE [LARGE SCALE GENOMIC DNA]</scope>
    <source>
        <strain evidence="4 5">RF1110005</strain>
    </source>
</reference>
<dbReference type="Gene3D" id="3.30.300.30">
    <property type="match status" value="1"/>
</dbReference>
<feature type="domain" description="Carrier" evidence="3">
    <location>
        <begin position="540"/>
        <end position="615"/>
    </location>
</feature>
<proteinExistence type="predicted"/>
<evidence type="ECO:0000259" key="3">
    <source>
        <dbReference type="PROSITE" id="PS50075"/>
    </source>
</evidence>
<evidence type="ECO:0000313" key="4">
    <source>
        <dbReference type="EMBL" id="BBH51752.1"/>
    </source>
</evidence>
<keyword evidence="5" id="KW-1185">Reference proteome</keyword>